<organism evidence="5 6">
    <name type="scientific">Mycobacterium phage MooMoo</name>
    <dbReference type="NCBI Taxonomy" id="2108127"/>
    <lineage>
        <taxon>Viruses</taxon>
        <taxon>Duplodnaviria</taxon>
        <taxon>Heunggongvirae</taxon>
        <taxon>Uroviricota</taxon>
        <taxon>Caudoviricetes</taxon>
        <taxon>Gracegardnervirinae</taxon>
        <taxon>Moomoovirus</taxon>
        <taxon>Moomoovirus moomoo</taxon>
    </lineage>
</organism>
<sequence>MAFWSRVFGLGDDVTPNSNGDAPVNPGDPDGVEFEGEIPAEARSLPFPQPSPWDGWPGDWSTPHWSASGGLNKLIDTAWNCLDLNANVLASMPVYRMQSGRVVAPLSWMTNPDPMIYVSWFEFAKQLFWDFMLGEAFVLPMAYASNKYPLRFRVVPPWLVSVELRDGGREYRIGSLDVTGEILHIRYQSNTADARGHGPLEAAGGRMITAGLLQRYVQNLSQTGGVPMYWLEVARRLNAGEADDLLDSWVESRKRRAGEPALVTGGASLHQANSMSARDMTLLEIAQFSESRVAVALGVPPFLAGLPSGGDSMTYSNVSQLFDFHDRSSLRPKATAVMSALSGWALPHGQTVELNRDEYSRPALKERAEGYKILHEIVDPVTGQPAISAEEVRTMERLHADPGDSRPSETPSAAALSLTGGDDA</sequence>
<reference evidence="6" key="1">
    <citation type="submission" date="2018-02" db="EMBL/GenBank/DDBJ databases">
        <authorList>
            <person name="Cohen D.B."/>
            <person name="Kent A.D."/>
        </authorList>
    </citation>
    <scope>NUCLEOTIDE SEQUENCE [LARGE SCALE GENOMIC DNA]</scope>
</reference>
<evidence type="ECO:0000313" key="6">
    <source>
        <dbReference type="Proteomes" id="UP000241634"/>
    </source>
</evidence>
<dbReference type="GeneID" id="60335189"/>
<keyword evidence="1" id="KW-0118">Viral capsid assembly</keyword>
<protein>
    <submittedName>
        <fullName evidence="5">Portal protein</fullName>
    </submittedName>
</protein>
<dbReference type="RefSeq" id="YP_009963604.1">
    <property type="nucleotide sequence ID" value="NC_051721.1"/>
</dbReference>
<keyword evidence="2" id="KW-1171">Viral genome ejection through host cell envelope</keyword>
<accession>A0A2P1JR30</accession>
<dbReference type="EMBL" id="MH001449">
    <property type="protein sequence ID" value="AVO21609.1"/>
    <property type="molecule type" value="Genomic_DNA"/>
</dbReference>
<feature type="compositionally biased region" description="Basic and acidic residues" evidence="4">
    <location>
        <begin position="395"/>
        <end position="407"/>
    </location>
</feature>
<dbReference type="InterPro" id="IPR006944">
    <property type="entry name" value="Phage/GTA_portal"/>
</dbReference>
<proteinExistence type="predicted"/>
<dbReference type="Pfam" id="PF04860">
    <property type="entry name" value="Phage_portal"/>
    <property type="match status" value="1"/>
</dbReference>
<dbReference type="Proteomes" id="UP000241634">
    <property type="component" value="Segment"/>
</dbReference>
<keyword evidence="3" id="KW-0231">Viral genome packaging</keyword>
<name>A0A2P1JR30_9CAUD</name>
<evidence type="ECO:0000256" key="3">
    <source>
        <dbReference type="ARBA" id="ARBA00023219"/>
    </source>
</evidence>
<keyword evidence="2" id="KW-1160">Virus entry into host cell</keyword>
<keyword evidence="6" id="KW-1185">Reference proteome</keyword>
<dbReference type="KEGG" id="vg:60335189"/>
<evidence type="ECO:0000256" key="2">
    <source>
        <dbReference type="ARBA" id="ARBA00023009"/>
    </source>
</evidence>
<keyword evidence="1" id="KW-1188">Viral release from host cell</keyword>
<feature type="region of interest" description="Disordered" evidence="4">
    <location>
        <begin position="395"/>
        <end position="424"/>
    </location>
</feature>
<evidence type="ECO:0000256" key="1">
    <source>
        <dbReference type="ARBA" id="ARBA00022950"/>
    </source>
</evidence>
<keyword evidence="2" id="KW-1162">Viral penetration into host cytoplasm</keyword>
<evidence type="ECO:0000256" key="4">
    <source>
        <dbReference type="SAM" id="MobiDB-lite"/>
    </source>
</evidence>
<evidence type="ECO:0000313" key="5">
    <source>
        <dbReference type="EMBL" id="AVO21609.1"/>
    </source>
</evidence>
<gene>
    <name evidence="5" type="primary">3</name>
    <name evidence="5" type="ORF">SEA_MOOMOO_3</name>
</gene>